<protein>
    <submittedName>
        <fullName evidence="2">Uncharacterized protein</fullName>
    </submittedName>
</protein>
<dbReference type="OrthoDB" id="2438421at2759"/>
<organism evidence="2 3">
    <name type="scientific">Daphnia magna</name>
    <dbReference type="NCBI Taxonomy" id="35525"/>
    <lineage>
        <taxon>Eukaryota</taxon>
        <taxon>Metazoa</taxon>
        <taxon>Ecdysozoa</taxon>
        <taxon>Arthropoda</taxon>
        <taxon>Crustacea</taxon>
        <taxon>Branchiopoda</taxon>
        <taxon>Diplostraca</taxon>
        <taxon>Cladocera</taxon>
        <taxon>Anomopoda</taxon>
        <taxon>Daphniidae</taxon>
        <taxon>Daphnia</taxon>
    </lineage>
</organism>
<comment type="caution">
    <text evidence="2">The sequence shown here is derived from an EMBL/GenBank/DDBJ whole genome shotgun (WGS) entry which is preliminary data.</text>
</comment>
<reference evidence="2 3" key="1">
    <citation type="submission" date="2016-03" db="EMBL/GenBank/DDBJ databases">
        <title>EvidentialGene: Evidence-directed Construction of Genes on Genomes.</title>
        <authorList>
            <person name="Gilbert D.G."/>
            <person name="Choi J.-H."/>
            <person name="Mockaitis K."/>
            <person name="Colbourne J."/>
            <person name="Pfrender M."/>
        </authorList>
    </citation>
    <scope>NUCLEOTIDE SEQUENCE [LARGE SCALE GENOMIC DNA]</scope>
    <source>
        <strain evidence="2 3">Xinb3</strain>
        <tissue evidence="2">Complete organism</tissue>
    </source>
</reference>
<name>A0A164G344_9CRUS</name>
<evidence type="ECO:0000256" key="1">
    <source>
        <dbReference type="SAM" id="MobiDB-lite"/>
    </source>
</evidence>
<feature type="compositionally biased region" description="Polar residues" evidence="1">
    <location>
        <begin position="73"/>
        <end position="85"/>
    </location>
</feature>
<feature type="compositionally biased region" description="Acidic residues" evidence="1">
    <location>
        <begin position="151"/>
        <end position="164"/>
    </location>
</feature>
<sequence length="184" mass="20182">TNFIWQIPNTIPNTFFSRRIDNAVHLADEIIVAKLKVFNNKKMIPKKQATVRGSRRLPSTPRGRCRARGTPLLSRSSNSITLATSQEEDVAGPSGEEVVPNEEVVSSFRLPSTPRGRARGRPRLSRSSPNSITLDTSPEEDVAGPSLEENIASEEDDCDEESVDVEASLQQREPEPPPGSTPIP</sequence>
<dbReference type="EMBL" id="LRGB01016980">
    <property type="protein sequence ID" value="KZR98466.1"/>
    <property type="molecule type" value="Genomic_DNA"/>
</dbReference>
<evidence type="ECO:0000313" key="2">
    <source>
        <dbReference type="EMBL" id="KZR98466.1"/>
    </source>
</evidence>
<feature type="non-terminal residue" evidence="2">
    <location>
        <position position="1"/>
    </location>
</feature>
<feature type="compositionally biased region" description="Low complexity" evidence="1">
    <location>
        <begin position="92"/>
        <end position="115"/>
    </location>
</feature>
<accession>A0A164G344</accession>
<dbReference type="AlphaFoldDB" id="A0A164G344"/>
<proteinExistence type="predicted"/>
<dbReference type="Proteomes" id="UP000076858">
    <property type="component" value="Unassembled WGS sequence"/>
</dbReference>
<feature type="non-terminal residue" evidence="2">
    <location>
        <position position="184"/>
    </location>
</feature>
<feature type="region of interest" description="Disordered" evidence="1">
    <location>
        <begin position="54"/>
        <end position="184"/>
    </location>
</feature>
<gene>
    <name evidence="2" type="ORF">APZ42_006110</name>
</gene>
<evidence type="ECO:0000313" key="3">
    <source>
        <dbReference type="Proteomes" id="UP000076858"/>
    </source>
</evidence>
<keyword evidence="3" id="KW-1185">Reference proteome</keyword>